<gene>
    <name evidence="1" type="ORF">SAMN06265221_106127</name>
</gene>
<protein>
    <recommendedName>
        <fullName evidence="3">Lysophospholipase L1</fullName>
    </recommendedName>
</protein>
<dbReference type="InterPro" id="IPR036514">
    <property type="entry name" value="SGNH_hydro_sf"/>
</dbReference>
<dbReference type="OrthoDB" id="8417228at2"/>
<dbReference type="GO" id="GO:0016788">
    <property type="term" value="F:hydrolase activity, acting on ester bonds"/>
    <property type="evidence" value="ECO:0007669"/>
    <property type="project" value="UniProtKB-ARBA"/>
</dbReference>
<dbReference type="SUPFAM" id="SSF52266">
    <property type="entry name" value="SGNH hydrolase"/>
    <property type="match status" value="1"/>
</dbReference>
<accession>A0A521D5H6</accession>
<dbReference type="AlphaFoldDB" id="A0A521D5H6"/>
<proteinExistence type="predicted"/>
<reference evidence="1 2" key="1">
    <citation type="submission" date="2017-05" db="EMBL/GenBank/DDBJ databases">
        <authorList>
            <person name="Varghese N."/>
            <person name="Submissions S."/>
        </authorList>
    </citation>
    <scope>NUCLEOTIDE SEQUENCE [LARGE SCALE GENOMIC DNA]</scope>
    <source>
        <strain evidence="1 2">DSM 100094</strain>
    </source>
</reference>
<evidence type="ECO:0000313" key="2">
    <source>
        <dbReference type="Proteomes" id="UP000319014"/>
    </source>
</evidence>
<dbReference type="EMBL" id="FXTK01000006">
    <property type="protein sequence ID" value="SMO66939.1"/>
    <property type="molecule type" value="Genomic_DNA"/>
</dbReference>
<dbReference type="Proteomes" id="UP000319014">
    <property type="component" value="Unassembled WGS sequence"/>
</dbReference>
<organism evidence="1 2">
    <name type="scientific">Paracoccus laeviglucosivorans</name>
    <dbReference type="NCBI Taxonomy" id="1197861"/>
    <lineage>
        <taxon>Bacteria</taxon>
        <taxon>Pseudomonadati</taxon>
        <taxon>Pseudomonadota</taxon>
        <taxon>Alphaproteobacteria</taxon>
        <taxon>Rhodobacterales</taxon>
        <taxon>Paracoccaceae</taxon>
        <taxon>Paracoccus</taxon>
    </lineage>
</organism>
<name>A0A521D5H6_9RHOB</name>
<dbReference type="Gene3D" id="3.40.50.1110">
    <property type="entry name" value="SGNH hydrolase"/>
    <property type="match status" value="1"/>
</dbReference>
<evidence type="ECO:0000313" key="1">
    <source>
        <dbReference type="EMBL" id="SMO66939.1"/>
    </source>
</evidence>
<dbReference type="RefSeq" id="WP_142662977.1">
    <property type="nucleotide sequence ID" value="NZ_FXTK01000006.1"/>
</dbReference>
<evidence type="ECO:0008006" key="3">
    <source>
        <dbReference type="Google" id="ProtNLM"/>
    </source>
</evidence>
<keyword evidence="2" id="KW-1185">Reference proteome</keyword>
<sequence>MKKVTVLALGGSNTVMRPGYLTELPRCLQKHGIDMTLSANLSVGNTSIFMGLMQLKMNVEAISRSDVMLIEYTLNDTGFFSASLQRVGEWAKGMEAVIRFARLTNPKIKIIPIIFATQTGIHRNGINPLHAGVHYLASYYGIRVVDVNAELVSRFGVDFHDIPGAYQDPAHYQRPLITTLAAEIVAEKSGDYLRSHVLPSNLPPQICAGRYTEANIVTHAQVVELDTANFKNYLYDETTYDLTSGSITLEIEGGTILATKYVCTDDAAQLFLNVNGKWFQTQTMQPGMVEPKYKFLLSMLSFDGLPASEGINNITLTAVRPEGVEISPLPQPGAKPPVRDEKRLPIAAILHTGKLVGFKVSRADQRLTDTAA</sequence>